<sequence length="224" mass="24190">MKKIVSFVEGEGDAEAVPFLLRKILSSQQAFDAVSIDPSPFRIGQVNKLRKNGFRDWHNKIRAAMKQPNVGGILLLLDGDVDLKNKQPFCAMTVARELAAEALKVGAGATFSVACVFACLEFESWLIAAAPGMGTLPDGRELRLPDSLPPNPEEAPRAAKAWLNTVLPGGYRATTDQSVLTKAIDLEVLRAANLRSFRRLENALAELVAAVRTGNHVASPMIGD</sequence>
<proteinExistence type="predicted"/>
<evidence type="ECO:0000313" key="2">
    <source>
        <dbReference type="Proteomes" id="UP000001025"/>
    </source>
</evidence>
<dbReference type="EnsemblBacteria" id="CAD71595">
    <property type="protein sequence ID" value="CAD71595"/>
    <property type="gene ID" value="RB459"/>
</dbReference>
<gene>
    <name evidence="1" type="ordered locus">RB459</name>
</gene>
<name>Q7UYP7_RHOBA</name>
<evidence type="ECO:0008006" key="3">
    <source>
        <dbReference type="Google" id="ProtNLM"/>
    </source>
</evidence>
<accession>Q7UYP7</accession>
<keyword evidence="2" id="KW-1185">Reference proteome</keyword>
<protein>
    <recommendedName>
        <fullName evidence="3">DUF4276 family protein</fullName>
    </recommendedName>
</protein>
<dbReference type="HOGENOM" id="CLU_100239_0_0_0"/>
<dbReference type="PATRIC" id="fig|243090.15.peg.233"/>
<dbReference type="Proteomes" id="UP000001025">
    <property type="component" value="Chromosome"/>
</dbReference>
<dbReference type="InParanoid" id="Q7UYP7"/>
<dbReference type="OrthoDB" id="1491662at2"/>
<dbReference type="Pfam" id="PF14103">
    <property type="entry name" value="DUF4276"/>
    <property type="match status" value="1"/>
</dbReference>
<dbReference type="eggNOG" id="ENOG502ZBT6">
    <property type="taxonomic scope" value="Bacteria"/>
</dbReference>
<dbReference type="InterPro" id="IPR025455">
    <property type="entry name" value="DUF4276"/>
</dbReference>
<reference evidence="1 2" key="1">
    <citation type="journal article" date="2003" name="Proc. Natl. Acad. Sci. U.S.A.">
        <title>Complete genome sequence of the marine planctomycete Pirellula sp. strain 1.</title>
        <authorList>
            <person name="Gloeckner F.O."/>
            <person name="Kube M."/>
            <person name="Bauer M."/>
            <person name="Teeling H."/>
            <person name="Lombardot T."/>
            <person name="Ludwig W."/>
            <person name="Gade D."/>
            <person name="Beck A."/>
            <person name="Borzym K."/>
            <person name="Heitmann K."/>
            <person name="Rabus R."/>
            <person name="Schlesner H."/>
            <person name="Amann R."/>
            <person name="Reinhardt R."/>
        </authorList>
    </citation>
    <scope>NUCLEOTIDE SEQUENCE [LARGE SCALE GENOMIC DNA]</scope>
    <source>
        <strain evidence="2">DSM 10527 / NCIMB 13988 / SH1</strain>
    </source>
</reference>
<dbReference type="KEGG" id="rba:RB459"/>
<evidence type="ECO:0000313" key="1">
    <source>
        <dbReference type="EMBL" id="CAD71595.1"/>
    </source>
</evidence>
<organism evidence="1 2">
    <name type="scientific">Rhodopirellula baltica (strain DSM 10527 / NCIMB 13988 / SH1)</name>
    <dbReference type="NCBI Taxonomy" id="243090"/>
    <lineage>
        <taxon>Bacteria</taxon>
        <taxon>Pseudomonadati</taxon>
        <taxon>Planctomycetota</taxon>
        <taxon>Planctomycetia</taxon>
        <taxon>Pirellulales</taxon>
        <taxon>Pirellulaceae</taxon>
        <taxon>Rhodopirellula</taxon>
    </lineage>
</organism>
<dbReference type="EMBL" id="BX294133">
    <property type="protein sequence ID" value="CAD71595.1"/>
    <property type="molecule type" value="Genomic_DNA"/>
</dbReference>
<dbReference type="AlphaFoldDB" id="Q7UYP7"/>
<dbReference type="RefSeq" id="WP_011117923.1">
    <property type="nucleotide sequence ID" value="NC_005027.1"/>
</dbReference>
<dbReference type="STRING" id="243090.RB459"/>